<dbReference type="NCBIfam" id="TIGR00389">
    <property type="entry name" value="glyS_dimeric"/>
    <property type="match status" value="1"/>
</dbReference>
<name>A0A6U2HYH8_HEMAN</name>
<evidence type="ECO:0000313" key="12">
    <source>
        <dbReference type="EMBL" id="CAD8744111.1"/>
    </source>
</evidence>
<evidence type="ECO:0000256" key="8">
    <source>
        <dbReference type="ARBA" id="ARBA00023146"/>
    </source>
</evidence>
<dbReference type="NCBIfam" id="NF003211">
    <property type="entry name" value="PRK04173.1"/>
    <property type="match status" value="1"/>
</dbReference>
<dbReference type="SUPFAM" id="SSF55681">
    <property type="entry name" value="Class II aaRS and biotin synthetases"/>
    <property type="match status" value="1"/>
</dbReference>
<dbReference type="EC" id="6.1.1.14" evidence="2"/>
<dbReference type="GO" id="GO:0044281">
    <property type="term" value="P:small molecule metabolic process"/>
    <property type="evidence" value="ECO:0007669"/>
    <property type="project" value="UniProtKB-ARBA"/>
</dbReference>
<dbReference type="InterPro" id="IPR002314">
    <property type="entry name" value="aa-tRNA-synt_IIb"/>
</dbReference>
<dbReference type="EMBL" id="HBFK01017180">
    <property type="protein sequence ID" value="CAD8744111.1"/>
    <property type="molecule type" value="Transcribed_RNA"/>
</dbReference>
<keyword evidence="8" id="KW-0030">Aminoacyl-tRNA synthetase</keyword>
<dbReference type="InterPro" id="IPR045864">
    <property type="entry name" value="aa-tRNA-synth_II/BPL/LPL"/>
</dbReference>
<evidence type="ECO:0000256" key="2">
    <source>
        <dbReference type="ARBA" id="ARBA00012829"/>
    </source>
</evidence>
<dbReference type="FunFam" id="3.40.50.800:FF:000002">
    <property type="entry name" value="Glycine--tRNA ligase"/>
    <property type="match status" value="1"/>
</dbReference>
<dbReference type="PANTHER" id="PTHR10745">
    <property type="entry name" value="GLYCYL-TRNA SYNTHETASE/DNA POLYMERASE SUBUNIT GAMMA-2"/>
    <property type="match status" value="1"/>
</dbReference>
<dbReference type="InterPro" id="IPR002315">
    <property type="entry name" value="tRNA-synt_gly"/>
</dbReference>
<dbReference type="SUPFAM" id="SSF52954">
    <property type="entry name" value="Class II aaRS ABD-related"/>
    <property type="match status" value="1"/>
</dbReference>
<keyword evidence="4" id="KW-0436">Ligase</keyword>
<evidence type="ECO:0000256" key="3">
    <source>
        <dbReference type="ARBA" id="ARBA00022490"/>
    </source>
</evidence>
<protein>
    <recommendedName>
        <fullName evidence="2">glycine--tRNA ligase</fullName>
        <ecNumber evidence="2">6.1.1.14</ecNumber>
    </recommendedName>
</protein>
<dbReference type="Gene3D" id="3.30.930.10">
    <property type="entry name" value="Bira Bifunctional Protein, Domain 2"/>
    <property type="match status" value="1"/>
</dbReference>
<dbReference type="GO" id="GO:0006264">
    <property type="term" value="P:mitochondrial DNA replication"/>
    <property type="evidence" value="ECO:0007669"/>
    <property type="project" value="TreeGrafter"/>
</dbReference>
<evidence type="ECO:0000256" key="5">
    <source>
        <dbReference type="ARBA" id="ARBA00022741"/>
    </source>
</evidence>
<reference evidence="12" key="1">
    <citation type="submission" date="2021-01" db="EMBL/GenBank/DDBJ databases">
        <authorList>
            <person name="Corre E."/>
            <person name="Pelletier E."/>
            <person name="Niang G."/>
            <person name="Scheremetjew M."/>
            <person name="Finn R."/>
            <person name="Kale V."/>
            <person name="Holt S."/>
            <person name="Cochrane G."/>
            <person name="Meng A."/>
            <person name="Brown T."/>
            <person name="Cohen L."/>
        </authorList>
    </citation>
    <scope>NUCLEOTIDE SEQUENCE</scope>
    <source>
        <strain evidence="12">CCMP441</strain>
        <strain evidence="13">CCMP644</strain>
    </source>
</reference>
<dbReference type="InterPro" id="IPR027031">
    <property type="entry name" value="Gly-tRNA_synthase/POLG2"/>
</dbReference>
<dbReference type="InterPro" id="IPR022961">
    <property type="entry name" value="Gly_tRNA_ligase_bac"/>
</dbReference>
<accession>A0A6U2HYH8</accession>
<dbReference type="CDD" id="cd00774">
    <property type="entry name" value="GlyRS-like_core"/>
    <property type="match status" value="1"/>
</dbReference>
<dbReference type="GO" id="GO:0005524">
    <property type="term" value="F:ATP binding"/>
    <property type="evidence" value="ECO:0007669"/>
    <property type="project" value="UniProtKB-KW"/>
</dbReference>
<dbReference type="AlphaFoldDB" id="A0A6U2HYH8"/>
<proteinExistence type="inferred from homology"/>
<dbReference type="Gene3D" id="3.40.50.800">
    <property type="entry name" value="Anticodon-binding domain"/>
    <property type="match status" value="1"/>
</dbReference>
<dbReference type="GO" id="GO:0004820">
    <property type="term" value="F:glycine-tRNA ligase activity"/>
    <property type="evidence" value="ECO:0007669"/>
    <property type="project" value="UniProtKB-EC"/>
</dbReference>
<evidence type="ECO:0000256" key="1">
    <source>
        <dbReference type="ARBA" id="ARBA00008226"/>
    </source>
</evidence>
<feature type="compositionally biased region" description="Basic and acidic residues" evidence="9">
    <location>
        <begin position="69"/>
        <end position="85"/>
    </location>
</feature>
<feature type="signal peptide" evidence="10">
    <location>
        <begin position="1"/>
        <end position="18"/>
    </location>
</feature>
<dbReference type="InterPro" id="IPR033731">
    <property type="entry name" value="GlyRS-like_core"/>
</dbReference>
<evidence type="ECO:0000259" key="11">
    <source>
        <dbReference type="PROSITE" id="PS50862"/>
    </source>
</evidence>
<sequence>MSPSFAMVLLASIPLVAGAGVSSTPAFVSLTLPKFRSLAGSAHARLPVTGRRFMGETAAQRYAKSRMSAKADAKAPGKEDKKAEKEEGVVLNPDFKFSMEDIVGVCKRRGFVFQSSEIYNGFAGFYDYGPLGVELKANIKRVWWRDMVHRRDDMVGLDSSIIASPQIWQSSGHVDGFSDPMVDCKESKMRYRADQLFYGKVELEDGEVLGYVSVMESGTMQEEADKTANTMKRKAQKQGTLKPVTLAEVAECPLDELENVPSPATGKPGSLTPPRAFNLMFQTQVGAMSDASSTAYLRPETAQGIFVNFKNVQQTARTTLPFGIAQIGKAFRNEITPRNFIFRSREFEQMEIEYFIDDADETWPAAHKEWIDTCYNWLLDIGIKQDLIDLDVHEKDKLAHYARACTDVAFKFPFGRSELLGVAARGNFDLSAHASGSGKKIEYNDVEAKRKYVPHVIEPSIGVDRLFLALVCSAYDEDTVGGEVRSVMRFTPAIAPIKCAILPLVKNKPELLEKAREIYNKLQMRYNVVWDQGGAIGRRYRRMDEVGTPFCVTVDFDTLEDGTVTVRDRDTTEQQRLTIDELYSFLSKEIDGF</sequence>
<evidence type="ECO:0000256" key="4">
    <source>
        <dbReference type="ARBA" id="ARBA00022598"/>
    </source>
</evidence>
<dbReference type="InterPro" id="IPR036621">
    <property type="entry name" value="Anticodon-bd_dom_sf"/>
</dbReference>
<evidence type="ECO:0000313" key="13">
    <source>
        <dbReference type="EMBL" id="CAD8947081.1"/>
    </source>
</evidence>
<keyword evidence="6" id="KW-0067">ATP-binding</keyword>
<dbReference type="PROSITE" id="PS50862">
    <property type="entry name" value="AA_TRNA_LIGASE_II"/>
    <property type="match status" value="1"/>
</dbReference>
<dbReference type="HAMAP" id="MF_00253_B">
    <property type="entry name" value="Gly_tRNA_synth_B"/>
    <property type="match status" value="1"/>
</dbReference>
<evidence type="ECO:0000256" key="9">
    <source>
        <dbReference type="SAM" id="MobiDB-lite"/>
    </source>
</evidence>
<keyword evidence="5" id="KW-0547">Nucleotide-binding</keyword>
<dbReference type="EMBL" id="HBFX01002632">
    <property type="protein sequence ID" value="CAD8947081.1"/>
    <property type="molecule type" value="Transcribed_RNA"/>
</dbReference>
<dbReference type="InterPro" id="IPR004154">
    <property type="entry name" value="Anticodon-bd"/>
</dbReference>
<feature type="chain" id="PRO_5035585358" description="glycine--tRNA ligase" evidence="10">
    <location>
        <begin position="19"/>
        <end position="593"/>
    </location>
</feature>
<dbReference type="GO" id="GO:0005739">
    <property type="term" value="C:mitochondrion"/>
    <property type="evidence" value="ECO:0007669"/>
    <property type="project" value="TreeGrafter"/>
</dbReference>
<comment type="similarity">
    <text evidence="1">Belongs to the class-II aminoacyl-tRNA synthetase family.</text>
</comment>
<feature type="region of interest" description="Disordered" evidence="9">
    <location>
        <begin position="66"/>
        <end position="85"/>
    </location>
</feature>
<dbReference type="PRINTS" id="PR01043">
    <property type="entry name" value="TRNASYNTHGLY"/>
</dbReference>
<keyword evidence="3" id="KW-0963">Cytoplasm</keyword>
<keyword evidence="7" id="KW-0648">Protein biosynthesis</keyword>
<keyword evidence="10" id="KW-0732">Signal</keyword>
<evidence type="ECO:0000256" key="7">
    <source>
        <dbReference type="ARBA" id="ARBA00022917"/>
    </source>
</evidence>
<evidence type="ECO:0000256" key="6">
    <source>
        <dbReference type="ARBA" id="ARBA00022840"/>
    </source>
</evidence>
<feature type="domain" description="Aminoacyl-transfer RNA synthetases class-II family profile" evidence="11">
    <location>
        <begin position="101"/>
        <end position="492"/>
    </location>
</feature>
<dbReference type="Pfam" id="PF03129">
    <property type="entry name" value="HGTP_anticodon"/>
    <property type="match status" value="1"/>
</dbReference>
<dbReference type="InterPro" id="IPR006195">
    <property type="entry name" value="aa-tRNA-synth_II"/>
</dbReference>
<dbReference type="CDD" id="cd00858">
    <property type="entry name" value="GlyRS_anticodon"/>
    <property type="match status" value="1"/>
</dbReference>
<dbReference type="GO" id="GO:0006426">
    <property type="term" value="P:glycyl-tRNA aminoacylation"/>
    <property type="evidence" value="ECO:0007669"/>
    <property type="project" value="InterPro"/>
</dbReference>
<organism evidence="12">
    <name type="scientific">Hemiselmis andersenii</name>
    <name type="common">Cryptophyte alga</name>
    <dbReference type="NCBI Taxonomy" id="464988"/>
    <lineage>
        <taxon>Eukaryota</taxon>
        <taxon>Cryptophyceae</taxon>
        <taxon>Cryptomonadales</taxon>
        <taxon>Hemiselmidaceae</taxon>
        <taxon>Hemiselmis</taxon>
    </lineage>
</organism>
<dbReference type="PANTHER" id="PTHR10745:SF8">
    <property type="entry name" value="DNA POLYMERASE SUBUNIT GAMMA-2, MITOCHONDRIAL"/>
    <property type="match status" value="1"/>
</dbReference>
<dbReference type="Pfam" id="PF00587">
    <property type="entry name" value="tRNA-synt_2b"/>
    <property type="match status" value="1"/>
</dbReference>
<evidence type="ECO:0000256" key="10">
    <source>
        <dbReference type="SAM" id="SignalP"/>
    </source>
</evidence>
<gene>
    <name evidence="13" type="ORF">HAND00432_LOCUS1599</name>
    <name evidence="12" type="ORF">HAND1043_LOCUS10606</name>
</gene>